<proteinExistence type="predicted"/>
<evidence type="ECO:0000313" key="2">
    <source>
        <dbReference type="EMBL" id="CCI84904.1"/>
    </source>
</evidence>
<gene>
    <name evidence="2" type="ORF">BN53_02150</name>
</gene>
<dbReference type="AlphaFoldDB" id="I7KKY1"/>
<dbReference type="Proteomes" id="UP000009311">
    <property type="component" value="Unassembled WGS sequence"/>
</dbReference>
<dbReference type="PRINTS" id="PR00040">
    <property type="entry name" value="HTHMERR"/>
</dbReference>
<dbReference type="InterPro" id="IPR000551">
    <property type="entry name" value="MerR-type_HTH_dom"/>
</dbReference>
<name>I7KKY1_9LACO</name>
<dbReference type="EMBL" id="CAKD01000013">
    <property type="protein sequence ID" value="CCI84904.1"/>
    <property type="molecule type" value="Genomic_DNA"/>
</dbReference>
<protein>
    <submittedName>
        <fullName evidence="2">Lactobacillus pasteurii CRBIP 24.76 WGS project CAKD00000000 data, contig 13</fullName>
    </submittedName>
</protein>
<dbReference type="STRING" id="1423790.BN53_02150"/>
<reference evidence="2 3" key="1">
    <citation type="submission" date="2012-06" db="EMBL/GenBank/DDBJ databases">
        <title>Draft Genome Sequence of Lactobacillus pasteurii CRBIP 24.76T.</title>
        <authorList>
            <person name="Cousin S."/>
            <person name="Bouchier C."/>
            <person name="Loux V."/>
            <person name="Ma L."/>
            <person name="Creno S."/>
            <person name="Bizet C."/>
            <person name="Clermont D."/>
        </authorList>
    </citation>
    <scope>NUCLEOTIDE SEQUENCE [LARGE SCALE GENOMIC DNA]</scope>
    <source>
        <strain evidence="3">CRBIP 24.76T</strain>
    </source>
</reference>
<dbReference type="Gene3D" id="1.10.1660.10">
    <property type="match status" value="1"/>
</dbReference>
<dbReference type="OrthoDB" id="9811174at2"/>
<dbReference type="InterPro" id="IPR009061">
    <property type="entry name" value="DNA-bd_dom_put_sf"/>
</dbReference>
<dbReference type="SUPFAM" id="SSF46955">
    <property type="entry name" value="Putative DNA-binding domain"/>
    <property type="match status" value="1"/>
</dbReference>
<dbReference type="GO" id="GO:0006355">
    <property type="term" value="P:regulation of DNA-templated transcription"/>
    <property type="evidence" value="ECO:0007669"/>
    <property type="project" value="InterPro"/>
</dbReference>
<keyword evidence="3" id="KW-1185">Reference proteome</keyword>
<organism evidence="2 3">
    <name type="scientific">Lactobacillus pasteurii DSM 23907 = CRBIP 24.76</name>
    <dbReference type="NCBI Taxonomy" id="1423790"/>
    <lineage>
        <taxon>Bacteria</taxon>
        <taxon>Bacillati</taxon>
        <taxon>Bacillota</taxon>
        <taxon>Bacilli</taxon>
        <taxon>Lactobacillales</taxon>
        <taxon>Lactobacillaceae</taxon>
        <taxon>Lactobacillus</taxon>
    </lineage>
</organism>
<evidence type="ECO:0000313" key="3">
    <source>
        <dbReference type="Proteomes" id="UP000009311"/>
    </source>
</evidence>
<dbReference type="RefSeq" id="WP_009559459.1">
    <property type="nucleotide sequence ID" value="NZ_AYZN01000002.1"/>
</dbReference>
<dbReference type="PROSITE" id="PS50937">
    <property type="entry name" value="HTH_MERR_2"/>
    <property type="match status" value="1"/>
</dbReference>
<dbReference type="GO" id="GO:0003677">
    <property type="term" value="F:DNA binding"/>
    <property type="evidence" value="ECO:0007669"/>
    <property type="project" value="InterPro"/>
</dbReference>
<dbReference type="Pfam" id="PF00376">
    <property type="entry name" value="MerR"/>
    <property type="match status" value="1"/>
</dbReference>
<accession>I7KKY1</accession>
<sequence>MNYTIGQVAKKLGLNIETLYFYDRQGLLTFIKRDQAGDSTLQE</sequence>
<evidence type="ECO:0000259" key="1">
    <source>
        <dbReference type="PROSITE" id="PS50937"/>
    </source>
</evidence>
<feature type="domain" description="HTH merR-type" evidence="1">
    <location>
        <begin position="2"/>
        <end position="29"/>
    </location>
</feature>
<comment type="caution">
    <text evidence="2">The sequence shown here is derived from an EMBL/GenBank/DDBJ whole genome shotgun (WGS) entry which is preliminary data.</text>
</comment>